<evidence type="ECO:0000313" key="1">
    <source>
        <dbReference type="EMBL" id="NJQ05107.1"/>
    </source>
</evidence>
<dbReference type="Pfam" id="PF19474">
    <property type="entry name" value="DUF6011"/>
    <property type="match status" value="1"/>
</dbReference>
<name>A0A7X6CYY0_9ACTN</name>
<comment type="caution">
    <text evidence="1">The sequence shown here is derived from an EMBL/GenBank/DDBJ whole genome shotgun (WGS) entry which is preliminary data.</text>
</comment>
<gene>
    <name evidence="1" type="ORF">HCN56_05810</name>
</gene>
<dbReference type="InterPro" id="IPR046053">
    <property type="entry name" value="DUF6011"/>
</dbReference>
<dbReference type="EMBL" id="JAAVJD010000025">
    <property type="protein sequence ID" value="NJQ05107.1"/>
    <property type="molecule type" value="Genomic_DNA"/>
</dbReference>
<dbReference type="Proteomes" id="UP000578686">
    <property type="component" value="Unassembled WGS sequence"/>
</dbReference>
<dbReference type="RefSeq" id="WP_167968395.1">
    <property type="nucleotide sequence ID" value="NZ_BHZG01000255.1"/>
</dbReference>
<reference evidence="1 2" key="1">
    <citation type="submission" date="2020-03" db="EMBL/GenBank/DDBJ databases">
        <title>Draft genome of Streptomyces sp. ventii, isolated from the Axial Seamount in the Pacific Ocean, and resequencing of the two type strains Streptomyces lonarensis strain NCL 716 and Streptomyces bohaiensis strain 11A07.</title>
        <authorList>
            <person name="Loughran R.M."/>
            <person name="Pfannmuller K.M."/>
            <person name="Wasson B.J."/>
            <person name="Deadmond M.C."/>
            <person name="Paddock B.E."/>
            <person name="Koyack M.J."/>
            <person name="Gallegos D.A."/>
            <person name="Mitchell E.A."/>
            <person name="Ushijima B."/>
            <person name="Saw J.H."/>
            <person name="Mcphail K.L."/>
            <person name="Videau P."/>
        </authorList>
    </citation>
    <scope>NUCLEOTIDE SEQUENCE [LARGE SCALE GENOMIC DNA]</scope>
    <source>
        <strain evidence="1 2">NCL716</strain>
    </source>
</reference>
<evidence type="ECO:0000313" key="2">
    <source>
        <dbReference type="Proteomes" id="UP000578686"/>
    </source>
</evidence>
<organism evidence="1 2">
    <name type="scientific">Streptomyces lonarensis</name>
    <dbReference type="NCBI Taxonomy" id="700599"/>
    <lineage>
        <taxon>Bacteria</taxon>
        <taxon>Bacillati</taxon>
        <taxon>Actinomycetota</taxon>
        <taxon>Actinomycetes</taxon>
        <taxon>Kitasatosporales</taxon>
        <taxon>Streptomycetaceae</taxon>
        <taxon>Streptomyces</taxon>
    </lineage>
</organism>
<sequence>MTDPLLDVPPGDPRPPAVCRLCGRRLTTTVARQWQLGEGCREKLHIREAPTPRVGGVQQDALPGL</sequence>
<proteinExistence type="predicted"/>
<accession>A0A7X6CYY0</accession>
<protein>
    <submittedName>
        <fullName evidence="1">Uncharacterized protein</fullName>
    </submittedName>
</protein>
<keyword evidence="2" id="KW-1185">Reference proteome</keyword>
<dbReference type="AlphaFoldDB" id="A0A7X6CYY0"/>